<keyword evidence="3" id="KW-0418">Kinase</keyword>
<dbReference type="InterPro" id="IPR051681">
    <property type="entry name" value="Ser/Thr_Kinases-Pseudokinases"/>
</dbReference>
<dbReference type="eggNOG" id="KOG1187">
    <property type="taxonomic scope" value="Eukaryota"/>
</dbReference>
<accession>U9TLF4</accession>
<keyword evidence="2" id="KW-0547">Nucleotide-binding</keyword>
<dbReference type="InterPro" id="IPR011009">
    <property type="entry name" value="Kinase-like_dom_sf"/>
</dbReference>
<dbReference type="GO" id="GO:0004674">
    <property type="term" value="F:protein serine/threonine kinase activity"/>
    <property type="evidence" value="ECO:0007669"/>
    <property type="project" value="TreeGrafter"/>
</dbReference>
<gene>
    <name evidence="6" type="ORF">GLOINDRAFT_81545</name>
</gene>
<dbReference type="PANTHER" id="PTHR44329:SF288">
    <property type="entry name" value="MITOGEN-ACTIVATED PROTEIN KINASE KINASE KINASE 20"/>
    <property type="match status" value="1"/>
</dbReference>
<organism evidence="6">
    <name type="scientific">Rhizophagus irregularis (strain DAOM 181602 / DAOM 197198 / MUCL 43194)</name>
    <name type="common">Arbuscular mycorrhizal fungus</name>
    <name type="synonym">Glomus intraradices</name>
    <dbReference type="NCBI Taxonomy" id="747089"/>
    <lineage>
        <taxon>Eukaryota</taxon>
        <taxon>Fungi</taxon>
        <taxon>Fungi incertae sedis</taxon>
        <taxon>Mucoromycota</taxon>
        <taxon>Glomeromycotina</taxon>
        <taxon>Glomeromycetes</taxon>
        <taxon>Glomerales</taxon>
        <taxon>Glomeraceae</taxon>
        <taxon>Rhizophagus</taxon>
    </lineage>
</organism>
<feature type="domain" description="Protein kinase" evidence="5">
    <location>
        <begin position="1"/>
        <end position="168"/>
    </location>
</feature>
<dbReference type="HOGENOM" id="CLU_000288_7_0_1"/>
<reference evidence="6" key="1">
    <citation type="submission" date="2013-07" db="EMBL/GenBank/DDBJ databases">
        <title>The genome of an arbuscular mycorrhizal fungus provides insights into the evolution of the oldest plant symbiosis.</title>
        <authorList>
            <consortium name="DOE Joint Genome Institute"/>
            <person name="Tisserant E."/>
            <person name="Malbreil M."/>
            <person name="Kuo A."/>
            <person name="Kohler A."/>
            <person name="Symeonidi A."/>
            <person name="Balestrini R."/>
            <person name="Charron P."/>
            <person name="Duensing N."/>
            <person name="Frei-dit-Frey N."/>
            <person name="Gianinazzi-Pearson V."/>
            <person name="Gilbert B."/>
            <person name="Handa Y."/>
            <person name="Hijri M."/>
            <person name="Kaul R."/>
            <person name="Kawaguchi M."/>
            <person name="Krajinski F."/>
            <person name="Lammers P."/>
            <person name="Lapierre D."/>
            <person name="Masclaux F.G."/>
            <person name="Murat C."/>
            <person name="Morin E."/>
            <person name="Ndikumana S."/>
            <person name="Pagni M."/>
            <person name="Petitpierre D."/>
            <person name="Requena N."/>
            <person name="Rosikiewicz P."/>
            <person name="Riley R."/>
            <person name="Saito K."/>
            <person name="San Clemente H."/>
            <person name="Shapiro H."/>
            <person name="van Tuinen D."/>
            <person name="Becard G."/>
            <person name="Bonfante P."/>
            <person name="Paszkowski U."/>
            <person name="Shachar-Hill Y."/>
            <person name="Young J.P."/>
            <person name="Sanders I.R."/>
            <person name="Henrissat B."/>
            <person name="Rensing S.A."/>
            <person name="Grigoriev I.V."/>
            <person name="Corradi N."/>
            <person name="Roux C."/>
            <person name="Martin F."/>
        </authorList>
    </citation>
    <scope>NUCLEOTIDE SEQUENCE</scope>
    <source>
        <strain evidence="6">DAOM 197198</strain>
    </source>
</reference>
<dbReference type="AlphaFoldDB" id="U9TLF4"/>
<dbReference type="GO" id="GO:0005524">
    <property type="term" value="F:ATP binding"/>
    <property type="evidence" value="ECO:0007669"/>
    <property type="project" value="UniProtKB-KW"/>
</dbReference>
<protein>
    <recommendedName>
        <fullName evidence="5">Protein kinase domain-containing protein</fullName>
    </recommendedName>
</protein>
<evidence type="ECO:0000256" key="4">
    <source>
        <dbReference type="ARBA" id="ARBA00022840"/>
    </source>
</evidence>
<keyword evidence="1" id="KW-0808">Transferase</keyword>
<dbReference type="SUPFAM" id="SSF56112">
    <property type="entry name" value="Protein kinase-like (PK-like)"/>
    <property type="match status" value="1"/>
</dbReference>
<dbReference type="InterPro" id="IPR001245">
    <property type="entry name" value="Ser-Thr/Tyr_kinase_cat_dom"/>
</dbReference>
<evidence type="ECO:0000313" key="6">
    <source>
        <dbReference type="EMBL" id="ESA08287.1"/>
    </source>
</evidence>
<proteinExistence type="predicted"/>
<evidence type="ECO:0000259" key="5">
    <source>
        <dbReference type="PROSITE" id="PS50011"/>
    </source>
</evidence>
<dbReference type="PROSITE" id="PS50011">
    <property type="entry name" value="PROTEIN_KINASE_DOM"/>
    <property type="match status" value="1"/>
</dbReference>
<dbReference type="EMBL" id="KI289379">
    <property type="protein sequence ID" value="ESA08287.1"/>
    <property type="molecule type" value="Genomic_DNA"/>
</dbReference>
<evidence type="ECO:0000256" key="2">
    <source>
        <dbReference type="ARBA" id="ARBA00022741"/>
    </source>
</evidence>
<name>U9TLF4_RHIID</name>
<sequence>MEYANNGTLRNYLNGCFKNLTWNDKLNLAFQLANAILFLHDEGIVHRDLHSNNVLVHKDTVKLADFGLSKRIEESSNIQSKLFGMVTYVDPQIFNRKRDSNNQIQLYSLNKKSDVYSIGILLWEISSGRPPFCNEPYDVGLAMEILHGLREKPIPNTPDDYIKIYTGK</sequence>
<evidence type="ECO:0000256" key="3">
    <source>
        <dbReference type="ARBA" id="ARBA00022777"/>
    </source>
</evidence>
<dbReference type="Pfam" id="PF07714">
    <property type="entry name" value="PK_Tyr_Ser-Thr"/>
    <property type="match status" value="1"/>
</dbReference>
<keyword evidence="4" id="KW-0067">ATP-binding</keyword>
<dbReference type="PANTHER" id="PTHR44329">
    <property type="entry name" value="SERINE/THREONINE-PROTEIN KINASE TNNI3K-RELATED"/>
    <property type="match status" value="1"/>
</dbReference>
<evidence type="ECO:0000256" key="1">
    <source>
        <dbReference type="ARBA" id="ARBA00022679"/>
    </source>
</evidence>
<dbReference type="InterPro" id="IPR000719">
    <property type="entry name" value="Prot_kinase_dom"/>
</dbReference>
<dbReference type="Gene3D" id="1.10.510.10">
    <property type="entry name" value="Transferase(Phosphotransferase) domain 1"/>
    <property type="match status" value="1"/>
</dbReference>
<dbReference type="PRINTS" id="PR00109">
    <property type="entry name" value="TYRKINASE"/>
</dbReference>